<reference evidence="1" key="1">
    <citation type="submission" date="2021-02" db="EMBL/GenBank/DDBJ databases">
        <title>Skermanella TT6 skin isolate.</title>
        <authorList>
            <person name="Lee K."/>
            <person name="Ganzorig M."/>
        </authorList>
    </citation>
    <scope>NUCLEOTIDE SEQUENCE</scope>
    <source>
        <strain evidence="1">TT6</strain>
    </source>
</reference>
<keyword evidence="1" id="KW-0614">Plasmid</keyword>
<gene>
    <name evidence="1" type="ORF">IGS68_31880</name>
</gene>
<dbReference type="EMBL" id="CP067422">
    <property type="protein sequence ID" value="QQP93622.1"/>
    <property type="molecule type" value="Genomic_DNA"/>
</dbReference>
<geneLocation type="plasmid" evidence="1 2">
    <name>pTT6-2</name>
</geneLocation>
<sequence>MIQAVDDYFDSDASEFLEYCWPRGKNSRNYDQTIVWKSEKSAEWRLGDRNKRISIAHDIVVKWGGIPRNKPENLERYVDLAGLDDPPLPIERVTTYSKIFAIANPEKYAIYDSRVAAALNAVQIIFSKPHGPGVFFNYPQGRNTKIYGKSGFTKTFGKKLLVDEGGWQSLERDNTYREYLKLIKSLSDRRGHPLVHFEMTLFANAEKLCGKAREQYKGGCYQI</sequence>
<dbReference type="RefSeq" id="WP_201083322.1">
    <property type="nucleotide sequence ID" value="NZ_CP067422.1"/>
</dbReference>
<dbReference type="Proteomes" id="UP000595197">
    <property type="component" value="Plasmid pTT6-2"/>
</dbReference>
<keyword evidence="2" id="KW-1185">Reference proteome</keyword>
<proteinExistence type="predicted"/>
<evidence type="ECO:0000313" key="2">
    <source>
        <dbReference type="Proteomes" id="UP000595197"/>
    </source>
</evidence>
<protein>
    <submittedName>
        <fullName evidence="1">Uncharacterized protein</fullName>
    </submittedName>
</protein>
<name>A0ABX7BGY3_9PROT</name>
<accession>A0ABX7BGY3</accession>
<evidence type="ECO:0000313" key="1">
    <source>
        <dbReference type="EMBL" id="QQP93622.1"/>
    </source>
</evidence>
<organism evidence="1 2">
    <name type="scientific">Skermanella cutis</name>
    <dbReference type="NCBI Taxonomy" id="2775420"/>
    <lineage>
        <taxon>Bacteria</taxon>
        <taxon>Pseudomonadati</taxon>
        <taxon>Pseudomonadota</taxon>
        <taxon>Alphaproteobacteria</taxon>
        <taxon>Rhodospirillales</taxon>
        <taxon>Azospirillaceae</taxon>
        <taxon>Skermanella</taxon>
    </lineage>
</organism>